<reference evidence="2" key="1">
    <citation type="submission" date="2020-05" db="EMBL/GenBank/DDBJ databases">
        <title>Fertoebacter nigrum gen. nov., sp. nov., a new member of the family Rhodobacteraceae.</title>
        <authorList>
            <person name="Szuroczki S."/>
            <person name="Abbaszade G."/>
            <person name="Buni D."/>
            <person name="Schumann P."/>
            <person name="Toth E."/>
        </authorList>
    </citation>
    <scope>NUCLEOTIDE SEQUENCE</scope>
    <source>
        <strain evidence="2">RG-N-1a</strain>
    </source>
</reference>
<dbReference type="Proteomes" id="UP000484076">
    <property type="component" value="Unassembled WGS sequence"/>
</dbReference>
<dbReference type="SUPFAM" id="SSF47413">
    <property type="entry name" value="lambda repressor-like DNA-binding domains"/>
    <property type="match status" value="1"/>
</dbReference>
<dbReference type="AlphaFoldDB" id="A0A8X8GVB1"/>
<evidence type="ECO:0000313" key="3">
    <source>
        <dbReference type="Proteomes" id="UP000484076"/>
    </source>
</evidence>
<dbReference type="GO" id="GO:0003677">
    <property type="term" value="F:DNA binding"/>
    <property type="evidence" value="ECO:0007669"/>
    <property type="project" value="InterPro"/>
</dbReference>
<feature type="domain" description="HTH cro/C1-type" evidence="1">
    <location>
        <begin position="6"/>
        <end position="60"/>
    </location>
</feature>
<evidence type="ECO:0000259" key="1">
    <source>
        <dbReference type="PROSITE" id="PS50943"/>
    </source>
</evidence>
<evidence type="ECO:0000313" key="2">
    <source>
        <dbReference type="EMBL" id="NUB43797.1"/>
    </source>
</evidence>
<gene>
    <name evidence="2" type="ORF">GEU84_005320</name>
</gene>
<dbReference type="Gene3D" id="1.10.260.40">
    <property type="entry name" value="lambda repressor-like DNA-binding domains"/>
    <property type="match status" value="1"/>
</dbReference>
<dbReference type="Pfam" id="PF01381">
    <property type="entry name" value="HTH_3"/>
    <property type="match status" value="1"/>
</dbReference>
<dbReference type="InterPro" id="IPR010982">
    <property type="entry name" value="Lambda_DNA-bd_dom_sf"/>
</dbReference>
<sequence>MLHDNIKAARERAGLSLASAADRIGVGKTTLFRLEAGEAPIAAARLPVIARAYGTTVADLVDDTFTDRPPEPDYRQVHAVVQMVEEVLHELPQRPSPSQVSTVVTQLLRLTRDDFDQRLEGKFDPERYRELVKASFYGRNP</sequence>
<dbReference type="EMBL" id="WHUT02000002">
    <property type="protein sequence ID" value="NUB43797.1"/>
    <property type="molecule type" value="Genomic_DNA"/>
</dbReference>
<keyword evidence="3" id="KW-1185">Reference proteome</keyword>
<proteinExistence type="predicted"/>
<name>A0A8X8GVB1_9RHOB</name>
<dbReference type="RefSeq" id="WP_152824157.1">
    <property type="nucleotide sequence ID" value="NZ_WHUT02000002.1"/>
</dbReference>
<protein>
    <submittedName>
        <fullName evidence="2">Helix-turn-helix transcriptional regulator</fullName>
    </submittedName>
</protein>
<organism evidence="2 3">
    <name type="scientific">Fertoeibacter niger</name>
    <dbReference type="NCBI Taxonomy" id="2656921"/>
    <lineage>
        <taxon>Bacteria</taxon>
        <taxon>Pseudomonadati</taxon>
        <taxon>Pseudomonadota</taxon>
        <taxon>Alphaproteobacteria</taxon>
        <taxon>Rhodobacterales</taxon>
        <taxon>Paracoccaceae</taxon>
        <taxon>Fertoeibacter</taxon>
    </lineage>
</organism>
<comment type="caution">
    <text evidence="2">The sequence shown here is derived from an EMBL/GenBank/DDBJ whole genome shotgun (WGS) entry which is preliminary data.</text>
</comment>
<dbReference type="CDD" id="cd00093">
    <property type="entry name" value="HTH_XRE"/>
    <property type="match status" value="1"/>
</dbReference>
<dbReference type="InterPro" id="IPR001387">
    <property type="entry name" value="Cro/C1-type_HTH"/>
</dbReference>
<dbReference type="SMART" id="SM00530">
    <property type="entry name" value="HTH_XRE"/>
    <property type="match status" value="1"/>
</dbReference>
<accession>A0A8X8GVB1</accession>
<dbReference type="PROSITE" id="PS50943">
    <property type="entry name" value="HTH_CROC1"/>
    <property type="match status" value="1"/>
</dbReference>